<gene>
    <name evidence="1" type="ORF">MTBBW1_1860026</name>
</gene>
<dbReference type="AlphaFoldDB" id="A0A1W1HAR3"/>
<reference evidence="1" key="1">
    <citation type="submission" date="2017-03" db="EMBL/GenBank/DDBJ databases">
        <authorList>
            <person name="Afonso C.L."/>
            <person name="Miller P.J."/>
            <person name="Scott M.A."/>
            <person name="Spackman E."/>
            <person name="Goraichik I."/>
            <person name="Dimitrov K.M."/>
            <person name="Suarez D.L."/>
            <person name="Swayne D.E."/>
        </authorList>
    </citation>
    <scope>NUCLEOTIDE SEQUENCE [LARGE SCALE GENOMIC DNA]</scope>
    <source>
        <strain evidence="1">PRJEB14757</strain>
    </source>
</reference>
<name>A0A1W1HAR3_9BACT</name>
<dbReference type="EMBL" id="FWEV01000097">
    <property type="protein sequence ID" value="SLM29536.1"/>
    <property type="molecule type" value="Genomic_DNA"/>
</dbReference>
<organism evidence="1 2">
    <name type="scientific">Desulfamplus magnetovallimortis</name>
    <dbReference type="NCBI Taxonomy" id="1246637"/>
    <lineage>
        <taxon>Bacteria</taxon>
        <taxon>Pseudomonadati</taxon>
        <taxon>Thermodesulfobacteriota</taxon>
        <taxon>Desulfobacteria</taxon>
        <taxon>Desulfobacterales</taxon>
        <taxon>Desulfobacteraceae</taxon>
        <taxon>Desulfamplus</taxon>
    </lineage>
</organism>
<dbReference type="STRING" id="1246637.MTBBW1_1860026"/>
<evidence type="ECO:0000313" key="1">
    <source>
        <dbReference type="EMBL" id="SLM29536.1"/>
    </source>
</evidence>
<sequence length="97" mass="10969">MDLDLDGNSLADDVDGEPSVINIKYALESWAKRAENLVVFMIDHGGDEQFRLGELELMAASDFAGFFKTASTNIWTKLSFIQGFETFLFNITDFGYW</sequence>
<proteinExistence type="predicted"/>
<evidence type="ECO:0000313" key="2">
    <source>
        <dbReference type="Proteomes" id="UP000191931"/>
    </source>
</evidence>
<keyword evidence="2" id="KW-1185">Reference proteome</keyword>
<dbReference type="RefSeq" id="WP_080806564.1">
    <property type="nucleotide sequence ID" value="NZ_LT828554.1"/>
</dbReference>
<dbReference type="Proteomes" id="UP000191931">
    <property type="component" value="Unassembled WGS sequence"/>
</dbReference>
<protein>
    <submittedName>
        <fullName evidence="1">Uncharacterized protein</fullName>
    </submittedName>
</protein>
<accession>A0A1W1HAR3</accession>